<dbReference type="EMBL" id="LNZA01000001">
    <property type="protein sequence ID" value="KTD73585.1"/>
    <property type="molecule type" value="Genomic_DNA"/>
</dbReference>
<dbReference type="OrthoDB" id="670336at2"/>
<reference evidence="5 6" key="1">
    <citation type="submission" date="2015-11" db="EMBL/GenBank/DDBJ databases">
        <title>Genomic analysis of 38 Legionella species identifies large and diverse effector repertoires.</title>
        <authorList>
            <person name="Burstein D."/>
            <person name="Amaro F."/>
            <person name="Zusman T."/>
            <person name="Lifshitz Z."/>
            <person name="Cohen O."/>
            <person name="Gilbert J.A."/>
            <person name="Pupko T."/>
            <person name="Shuman H.A."/>
            <person name="Segal G."/>
        </authorList>
    </citation>
    <scope>NUCLEOTIDE SEQUENCE [LARGE SCALE GENOMIC DNA]</scope>
    <source>
        <strain evidence="5 6">ATCC 49180</strain>
    </source>
</reference>
<dbReference type="AlphaFoldDB" id="A0A0W0ZWQ5"/>
<comment type="caution">
    <text evidence="5">The sequence shown here is derived from an EMBL/GenBank/DDBJ whole genome shotgun (WGS) entry which is preliminary data.</text>
</comment>
<dbReference type="Gene3D" id="2.60.40.2020">
    <property type="match status" value="1"/>
</dbReference>
<name>A0A0W0ZWQ5_9GAMM</name>
<dbReference type="Pfam" id="PF09394">
    <property type="entry name" value="Inhibitor_I42"/>
    <property type="match status" value="1"/>
</dbReference>
<evidence type="ECO:0000259" key="4">
    <source>
        <dbReference type="Pfam" id="PF09394"/>
    </source>
</evidence>
<sequence length="126" mass="14179">MKTVWGLLLLSFSMMGYADDNLTMNVNVNAPSFVVTLPANPTTGFQWSVVRFDKNLLTLRSSTYERPKTDLIGAGGQMHFTFGLQKSKSYPENTIIVFKYARSWEPDTATLKSIKVNFVKADKNSM</sequence>
<dbReference type="PANTHER" id="PTHR36530">
    <property type="entry name" value="INHIBITOR OF CYSTEINE PEPTIDASE"/>
    <property type="match status" value="1"/>
</dbReference>
<dbReference type="STRING" id="40335.Ltuc_1432"/>
<dbReference type="PATRIC" id="fig|40335.7.peg.1521"/>
<dbReference type="InterPro" id="IPR018990">
    <property type="entry name" value="Prot_inh_I42_chagasin"/>
</dbReference>
<evidence type="ECO:0000256" key="3">
    <source>
        <dbReference type="SAM" id="SignalP"/>
    </source>
</evidence>
<dbReference type="PANTHER" id="PTHR36530:SF1">
    <property type="entry name" value="AMOEBIASIN-1"/>
    <property type="match status" value="1"/>
</dbReference>
<feature type="domain" description="Proteinase inhibitor I42 chagasin" evidence="4">
    <location>
        <begin position="32"/>
        <end position="116"/>
    </location>
</feature>
<proteinExistence type="predicted"/>
<dbReference type="SUPFAM" id="SSF141066">
    <property type="entry name" value="ICP-like"/>
    <property type="match status" value="1"/>
</dbReference>
<keyword evidence="3" id="KW-0732">Signal</keyword>
<dbReference type="InterPro" id="IPR052781">
    <property type="entry name" value="Cys_protease_inhibitor_I42"/>
</dbReference>
<organism evidence="5 6">
    <name type="scientific">Legionella tucsonensis</name>
    <dbReference type="NCBI Taxonomy" id="40335"/>
    <lineage>
        <taxon>Bacteria</taxon>
        <taxon>Pseudomonadati</taxon>
        <taxon>Pseudomonadota</taxon>
        <taxon>Gammaproteobacteria</taxon>
        <taxon>Legionellales</taxon>
        <taxon>Legionellaceae</taxon>
        <taxon>Legionella</taxon>
    </lineage>
</organism>
<evidence type="ECO:0000256" key="2">
    <source>
        <dbReference type="ARBA" id="ARBA00022704"/>
    </source>
</evidence>
<gene>
    <name evidence="5" type="ORF">Ltuc_1432</name>
</gene>
<keyword evidence="6" id="KW-1185">Reference proteome</keyword>
<keyword evidence="2" id="KW-0789">Thiol protease inhibitor</keyword>
<protein>
    <submittedName>
        <fullName evidence="5">Secreted protein</fullName>
    </submittedName>
</protein>
<keyword evidence="1" id="KW-0646">Protease inhibitor</keyword>
<dbReference type="Proteomes" id="UP000054693">
    <property type="component" value="Unassembled WGS sequence"/>
</dbReference>
<dbReference type="RefSeq" id="WP_058520608.1">
    <property type="nucleotide sequence ID" value="NZ_CAAAIP010000001.1"/>
</dbReference>
<accession>A0A0W0ZWQ5</accession>
<evidence type="ECO:0000256" key="1">
    <source>
        <dbReference type="ARBA" id="ARBA00022690"/>
    </source>
</evidence>
<feature type="chain" id="PRO_5006919141" evidence="3">
    <location>
        <begin position="19"/>
        <end position="126"/>
    </location>
</feature>
<dbReference type="InterPro" id="IPR036331">
    <property type="entry name" value="Chagasin-like_sf"/>
</dbReference>
<evidence type="ECO:0000313" key="6">
    <source>
        <dbReference type="Proteomes" id="UP000054693"/>
    </source>
</evidence>
<feature type="signal peptide" evidence="3">
    <location>
        <begin position="1"/>
        <end position="18"/>
    </location>
</feature>
<evidence type="ECO:0000313" key="5">
    <source>
        <dbReference type="EMBL" id="KTD73585.1"/>
    </source>
</evidence>
<dbReference type="GO" id="GO:0004869">
    <property type="term" value="F:cysteine-type endopeptidase inhibitor activity"/>
    <property type="evidence" value="ECO:0007669"/>
    <property type="project" value="UniProtKB-KW"/>
</dbReference>